<sequence>MTLSSTAPSKFFLPEIPYSIITEIEKTVPTFLEKDEDRVHHEELTVDQSQLQDKEHEHSLHEMIPRCTWPRVKTARGGPEEGAKDEQSPAIPAGPRCAWPRDGVQAISSLSKLAEEEANVVEARNGSAIGNGPKCAWPRHRISAASSTKVISASSIDPSTSQSSPGRGKPLSDPPPAIEGPRCAWPRSTTARRVLATSIGLGLLNSFFIDQGATAFAILLQSPPSSTSKMPGEDDDTLSSYSHRLLP</sequence>
<feature type="compositionally biased region" description="Basic and acidic residues" evidence="1">
    <location>
        <begin position="78"/>
        <end position="87"/>
    </location>
</feature>
<name>A0A8T2RY12_CERRI</name>
<organism evidence="2 3">
    <name type="scientific">Ceratopteris richardii</name>
    <name type="common">Triangle waterfern</name>
    <dbReference type="NCBI Taxonomy" id="49495"/>
    <lineage>
        <taxon>Eukaryota</taxon>
        <taxon>Viridiplantae</taxon>
        <taxon>Streptophyta</taxon>
        <taxon>Embryophyta</taxon>
        <taxon>Tracheophyta</taxon>
        <taxon>Polypodiopsida</taxon>
        <taxon>Polypodiidae</taxon>
        <taxon>Polypodiales</taxon>
        <taxon>Pteridineae</taxon>
        <taxon>Pteridaceae</taxon>
        <taxon>Parkerioideae</taxon>
        <taxon>Ceratopteris</taxon>
    </lineage>
</organism>
<keyword evidence="3" id="KW-1185">Reference proteome</keyword>
<comment type="caution">
    <text evidence="2">The sequence shown here is derived from an EMBL/GenBank/DDBJ whole genome shotgun (WGS) entry which is preliminary data.</text>
</comment>
<dbReference type="OrthoDB" id="2014619at2759"/>
<dbReference type="EMBL" id="CM035429">
    <property type="protein sequence ID" value="KAH7300751.1"/>
    <property type="molecule type" value="Genomic_DNA"/>
</dbReference>
<feature type="region of interest" description="Disordered" evidence="1">
    <location>
        <begin position="72"/>
        <end position="98"/>
    </location>
</feature>
<dbReference type="AlphaFoldDB" id="A0A8T2RY12"/>
<feature type="region of interest" description="Disordered" evidence="1">
    <location>
        <begin position="148"/>
        <end position="184"/>
    </location>
</feature>
<evidence type="ECO:0000313" key="3">
    <source>
        <dbReference type="Proteomes" id="UP000825935"/>
    </source>
</evidence>
<feature type="region of interest" description="Disordered" evidence="1">
    <location>
        <begin position="223"/>
        <end position="247"/>
    </location>
</feature>
<gene>
    <name evidence="2" type="ORF">KP509_24G077800</name>
</gene>
<evidence type="ECO:0000313" key="2">
    <source>
        <dbReference type="EMBL" id="KAH7300751.1"/>
    </source>
</evidence>
<evidence type="ECO:0000256" key="1">
    <source>
        <dbReference type="SAM" id="MobiDB-lite"/>
    </source>
</evidence>
<dbReference type="Proteomes" id="UP000825935">
    <property type="component" value="Chromosome 24"/>
</dbReference>
<feature type="compositionally biased region" description="Polar residues" evidence="1">
    <location>
        <begin position="238"/>
        <end position="247"/>
    </location>
</feature>
<proteinExistence type="predicted"/>
<reference evidence="2" key="1">
    <citation type="submission" date="2021-08" db="EMBL/GenBank/DDBJ databases">
        <title>WGS assembly of Ceratopteris richardii.</title>
        <authorList>
            <person name="Marchant D.B."/>
            <person name="Chen G."/>
            <person name="Jenkins J."/>
            <person name="Shu S."/>
            <person name="Leebens-Mack J."/>
            <person name="Grimwood J."/>
            <person name="Schmutz J."/>
            <person name="Soltis P."/>
            <person name="Soltis D."/>
            <person name="Chen Z.-H."/>
        </authorList>
    </citation>
    <scope>NUCLEOTIDE SEQUENCE</scope>
    <source>
        <strain evidence="2">Whitten #5841</strain>
        <tissue evidence="2">Leaf</tissue>
    </source>
</reference>
<accession>A0A8T2RY12</accession>
<feature type="compositionally biased region" description="Low complexity" evidence="1">
    <location>
        <begin position="152"/>
        <end position="164"/>
    </location>
</feature>
<protein>
    <submittedName>
        <fullName evidence="2">Uncharacterized protein</fullName>
    </submittedName>
</protein>